<keyword evidence="10" id="KW-1015">Disulfide bond</keyword>
<dbReference type="PANTHER" id="PTHR14519:SF8">
    <property type="entry name" value="VITAMIN K EPOXIDE REDUCTASE COMPLEX SUBUNIT 1"/>
    <property type="match status" value="1"/>
</dbReference>
<dbReference type="InterPro" id="IPR038354">
    <property type="entry name" value="VKOR_sf"/>
</dbReference>
<evidence type="ECO:0000256" key="2">
    <source>
        <dbReference type="ARBA" id="ARBA00006214"/>
    </source>
</evidence>
<dbReference type="CDD" id="cd12917">
    <property type="entry name" value="VKOR_euk"/>
    <property type="match status" value="1"/>
</dbReference>
<comment type="similarity">
    <text evidence="2">Belongs to the VKOR family.</text>
</comment>
<feature type="transmembrane region" description="Helical" evidence="12">
    <location>
        <begin position="73"/>
        <end position="92"/>
    </location>
</feature>
<protein>
    <recommendedName>
        <fullName evidence="3">vitamin-K-epoxide reductase (warfarin-sensitive)</fullName>
        <ecNumber evidence="3">1.17.4.4</ecNumber>
    </recommendedName>
</protein>
<feature type="transmembrane region" description="Helical" evidence="12">
    <location>
        <begin position="7"/>
        <end position="25"/>
    </location>
</feature>
<feature type="domain" description="Vitamin K epoxide reductase" evidence="13">
    <location>
        <begin position="2"/>
        <end position="148"/>
    </location>
</feature>
<evidence type="ECO:0000256" key="6">
    <source>
        <dbReference type="ARBA" id="ARBA00022824"/>
    </source>
</evidence>
<evidence type="ECO:0000256" key="10">
    <source>
        <dbReference type="ARBA" id="ARBA00023157"/>
    </source>
</evidence>
<dbReference type="GO" id="GO:0048038">
    <property type="term" value="F:quinone binding"/>
    <property type="evidence" value="ECO:0007669"/>
    <property type="project" value="UniProtKB-KW"/>
</dbReference>
<keyword evidence="8" id="KW-0560">Oxidoreductase</keyword>
<dbReference type="EMBL" id="CDMY01000193">
    <property type="protein sequence ID" value="CEL93808.1"/>
    <property type="molecule type" value="Genomic_DNA"/>
</dbReference>
<evidence type="ECO:0000256" key="1">
    <source>
        <dbReference type="ARBA" id="ARBA00004477"/>
    </source>
</evidence>
<evidence type="ECO:0000256" key="7">
    <source>
        <dbReference type="ARBA" id="ARBA00022989"/>
    </source>
</evidence>
<evidence type="ECO:0000313" key="14">
    <source>
        <dbReference type="EMBL" id="CEL93808.1"/>
    </source>
</evidence>
<keyword evidence="9 12" id="KW-0472">Membrane</keyword>
<dbReference type="Gene3D" id="1.20.1440.130">
    <property type="entry name" value="VKOR domain"/>
    <property type="match status" value="1"/>
</dbReference>
<keyword evidence="15" id="KW-1185">Reference proteome</keyword>
<feature type="transmembrane region" description="Helical" evidence="12">
    <location>
        <begin position="126"/>
        <end position="145"/>
    </location>
</feature>
<dbReference type="OrthoDB" id="17010at2759"/>
<dbReference type="STRING" id="1169540.A0A0G4EE18"/>
<gene>
    <name evidence="14" type="ORF">Vbra_20219</name>
</gene>
<evidence type="ECO:0000256" key="11">
    <source>
        <dbReference type="ARBA" id="ARBA00023284"/>
    </source>
</evidence>
<evidence type="ECO:0000256" key="3">
    <source>
        <dbReference type="ARBA" id="ARBA00012278"/>
    </source>
</evidence>
<evidence type="ECO:0000256" key="5">
    <source>
        <dbReference type="ARBA" id="ARBA00022719"/>
    </source>
</evidence>
<dbReference type="GO" id="GO:0042373">
    <property type="term" value="P:vitamin K metabolic process"/>
    <property type="evidence" value="ECO:0007669"/>
    <property type="project" value="InterPro"/>
</dbReference>
<accession>A0A0G4EE18</accession>
<comment type="subcellular location">
    <subcellularLocation>
        <location evidence="1">Endoplasmic reticulum membrane</location>
        <topology evidence="1">Multi-pass membrane protein</topology>
    </subcellularLocation>
</comment>
<dbReference type="Pfam" id="PF07884">
    <property type="entry name" value="VKOR"/>
    <property type="match status" value="1"/>
</dbReference>
<dbReference type="PhylomeDB" id="A0A0G4EE18"/>
<evidence type="ECO:0000256" key="9">
    <source>
        <dbReference type="ARBA" id="ARBA00023136"/>
    </source>
</evidence>
<sequence>MSVLRAVTFVFLGVCGICVSLYAIHVEEMAKVPGYVASCDFGKFASCSRVLSSEYSHFLRWAGAVPRNHPLDVSNAVLGVMFYVLIVLFPLIPGRGKRLGYLLMCTLSLAFSVFLAYILYFILVDFCAVCVSTYVLNTLIFLAVLREYRSPPTAPKAKKKAT</sequence>
<evidence type="ECO:0000256" key="8">
    <source>
        <dbReference type="ARBA" id="ARBA00023002"/>
    </source>
</evidence>
<name>A0A0G4EE18_VITBC</name>
<keyword evidence="7 12" id="KW-1133">Transmembrane helix</keyword>
<evidence type="ECO:0000256" key="4">
    <source>
        <dbReference type="ARBA" id="ARBA00022692"/>
    </source>
</evidence>
<dbReference type="InterPro" id="IPR012932">
    <property type="entry name" value="VKOR"/>
</dbReference>
<dbReference type="InterPro" id="IPR042406">
    <property type="entry name" value="VKORC1/VKORC1L1"/>
</dbReference>
<reference evidence="14 15" key="1">
    <citation type="submission" date="2014-11" db="EMBL/GenBank/DDBJ databases">
        <authorList>
            <person name="Zhu J."/>
            <person name="Qi W."/>
            <person name="Song R."/>
        </authorList>
    </citation>
    <scope>NUCLEOTIDE SEQUENCE [LARGE SCALE GENOMIC DNA]</scope>
</reference>
<dbReference type="OMA" id="YVINFAL"/>
<evidence type="ECO:0000313" key="15">
    <source>
        <dbReference type="Proteomes" id="UP000041254"/>
    </source>
</evidence>
<feature type="transmembrane region" description="Helical" evidence="12">
    <location>
        <begin position="99"/>
        <end position="120"/>
    </location>
</feature>
<dbReference type="SMART" id="SM00756">
    <property type="entry name" value="VKc"/>
    <property type="match status" value="1"/>
</dbReference>
<keyword evidence="6" id="KW-0256">Endoplasmic reticulum</keyword>
<dbReference type="EC" id="1.17.4.4" evidence="3"/>
<dbReference type="InParanoid" id="A0A0G4EE18"/>
<evidence type="ECO:0000259" key="13">
    <source>
        <dbReference type="SMART" id="SM00756"/>
    </source>
</evidence>
<organism evidence="14 15">
    <name type="scientific">Vitrella brassicaformis (strain CCMP3155)</name>
    <dbReference type="NCBI Taxonomy" id="1169540"/>
    <lineage>
        <taxon>Eukaryota</taxon>
        <taxon>Sar</taxon>
        <taxon>Alveolata</taxon>
        <taxon>Colpodellida</taxon>
        <taxon>Vitrellaceae</taxon>
        <taxon>Vitrella</taxon>
    </lineage>
</organism>
<proteinExistence type="inferred from homology"/>
<dbReference type="Proteomes" id="UP000041254">
    <property type="component" value="Unassembled WGS sequence"/>
</dbReference>
<dbReference type="AlphaFoldDB" id="A0A0G4EE18"/>
<dbReference type="PANTHER" id="PTHR14519">
    <property type="entry name" value="VITAMIN K EPOXIDE REDUCTASE COMPLEX, SUBUNIT 1"/>
    <property type="match status" value="1"/>
</dbReference>
<keyword evidence="4 12" id="KW-0812">Transmembrane</keyword>
<evidence type="ECO:0000256" key="12">
    <source>
        <dbReference type="SAM" id="Phobius"/>
    </source>
</evidence>
<dbReference type="GO" id="GO:0005789">
    <property type="term" value="C:endoplasmic reticulum membrane"/>
    <property type="evidence" value="ECO:0007669"/>
    <property type="project" value="UniProtKB-SubCell"/>
</dbReference>
<dbReference type="GO" id="GO:0047057">
    <property type="term" value="F:vitamin-K-epoxide reductase (warfarin-sensitive) activity"/>
    <property type="evidence" value="ECO:0007669"/>
    <property type="project" value="UniProtKB-EC"/>
</dbReference>
<keyword evidence="5" id="KW-0874">Quinone</keyword>
<keyword evidence="11" id="KW-0676">Redox-active center</keyword>
<dbReference type="VEuPathDB" id="CryptoDB:Vbra_20219"/>